<dbReference type="Proteomes" id="UP001168821">
    <property type="component" value="Unassembled WGS sequence"/>
</dbReference>
<evidence type="ECO:0000313" key="3">
    <source>
        <dbReference type="Proteomes" id="UP001168821"/>
    </source>
</evidence>
<dbReference type="Pfam" id="PF21788">
    <property type="entry name" value="TNP-like_GBD"/>
    <property type="match status" value="1"/>
</dbReference>
<accession>A0AA38IWX3</accession>
<sequence length="129" mass="14855">MKVKLAVQILSSSVADSNDYCREKLKLSQFTNSEATTKFIRICDRLFDIFNSNNIFGKNFKAPLSLKNEQFWRPFLDEAFHYIKNLKLSNGTYIVKAQRKTGFLGMLTLIATTNNVFECTIKCKDPLLE</sequence>
<dbReference type="PANTHER" id="PTHR47577">
    <property type="entry name" value="THAP DOMAIN-CONTAINING PROTEIN 6"/>
    <property type="match status" value="1"/>
</dbReference>
<comment type="caution">
    <text evidence="2">The sequence shown here is derived from an EMBL/GenBank/DDBJ whole genome shotgun (WGS) entry which is preliminary data.</text>
</comment>
<keyword evidence="3" id="KW-1185">Reference proteome</keyword>
<name>A0AA38IWX3_9CUCU</name>
<dbReference type="PANTHER" id="PTHR47577:SF2">
    <property type="entry name" value="THAP DOMAIN CONTAINING 9"/>
    <property type="match status" value="1"/>
</dbReference>
<organism evidence="2 3">
    <name type="scientific">Zophobas morio</name>
    <dbReference type="NCBI Taxonomy" id="2755281"/>
    <lineage>
        <taxon>Eukaryota</taxon>
        <taxon>Metazoa</taxon>
        <taxon>Ecdysozoa</taxon>
        <taxon>Arthropoda</taxon>
        <taxon>Hexapoda</taxon>
        <taxon>Insecta</taxon>
        <taxon>Pterygota</taxon>
        <taxon>Neoptera</taxon>
        <taxon>Endopterygota</taxon>
        <taxon>Coleoptera</taxon>
        <taxon>Polyphaga</taxon>
        <taxon>Cucujiformia</taxon>
        <taxon>Tenebrionidae</taxon>
        <taxon>Zophobas</taxon>
    </lineage>
</organism>
<reference evidence="2" key="1">
    <citation type="journal article" date="2023" name="G3 (Bethesda)">
        <title>Whole genome assemblies of Zophobas morio and Tenebrio molitor.</title>
        <authorList>
            <person name="Kaur S."/>
            <person name="Stinson S.A."/>
            <person name="diCenzo G.C."/>
        </authorList>
    </citation>
    <scope>NUCLEOTIDE SEQUENCE</scope>
    <source>
        <strain evidence="2">QUZm001</strain>
    </source>
</reference>
<dbReference type="AlphaFoldDB" id="A0AA38IWX3"/>
<proteinExistence type="predicted"/>
<dbReference type="EMBL" id="JALNTZ010000002">
    <property type="protein sequence ID" value="KAJ3661737.1"/>
    <property type="molecule type" value="Genomic_DNA"/>
</dbReference>
<gene>
    <name evidence="2" type="ORF">Zmor_006124</name>
</gene>
<dbReference type="InterPro" id="IPR048366">
    <property type="entry name" value="TNP-like_GBD"/>
</dbReference>
<feature type="domain" description="Transposable element P transposase-like GTP-binding insertion" evidence="1">
    <location>
        <begin position="1"/>
        <end position="63"/>
    </location>
</feature>
<evidence type="ECO:0000259" key="1">
    <source>
        <dbReference type="Pfam" id="PF21788"/>
    </source>
</evidence>
<evidence type="ECO:0000313" key="2">
    <source>
        <dbReference type="EMBL" id="KAJ3661737.1"/>
    </source>
</evidence>
<protein>
    <recommendedName>
        <fullName evidence="1">Transposable element P transposase-like GTP-binding insertion domain-containing protein</fullName>
    </recommendedName>
</protein>